<dbReference type="AlphaFoldDB" id="A0AAW2IMU7"/>
<evidence type="ECO:0000259" key="3">
    <source>
        <dbReference type="PROSITE" id="PS50158"/>
    </source>
</evidence>
<dbReference type="InterPro" id="IPR036875">
    <property type="entry name" value="Znf_CCHC_sf"/>
</dbReference>
<evidence type="ECO:0000256" key="1">
    <source>
        <dbReference type="PROSITE-ProRule" id="PRU00047"/>
    </source>
</evidence>
<gene>
    <name evidence="4" type="ORF">Sangu_2910500</name>
</gene>
<comment type="caution">
    <text evidence="4">The sequence shown here is derived from an EMBL/GenBank/DDBJ whole genome shotgun (WGS) entry which is preliminary data.</text>
</comment>
<dbReference type="GO" id="GO:0008270">
    <property type="term" value="F:zinc ion binding"/>
    <property type="evidence" value="ECO:0007669"/>
    <property type="project" value="UniProtKB-KW"/>
</dbReference>
<keyword evidence="1" id="KW-0863">Zinc-finger</keyword>
<feature type="domain" description="CCHC-type" evidence="3">
    <location>
        <begin position="79"/>
        <end position="94"/>
    </location>
</feature>
<keyword evidence="1" id="KW-0479">Metal-binding</keyword>
<protein>
    <recommendedName>
        <fullName evidence="3">CCHC-type domain-containing protein</fullName>
    </recommendedName>
</protein>
<feature type="compositionally biased region" description="Basic residues" evidence="2">
    <location>
        <begin position="61"/>
        <end position="71"/>
    </location>
</feature>
<keyword evidence="1" id="KW-0862">Zinc</keyword>
<evidence type="ECO:0000256" key="2">
    <source>
        <dbReference type="SAM" id="MobiDB-lite"/>
    </source>
</evidence>
<proteinExistence type="predicted"/>
<dbReference type="SUPFAM" id="SSF57756">
    <property type="entry name" value="Retrovirus zinc finger-like domains"/>
    <property type="match status" value="1"/>
</dbReference>
<dbReference type="PROSITE" id="PS50158">
    <property type="entry name" value="ZF_CCHC"/>
    <property type="match status" value="1"/>
</dbReference>
<accession>A0AAW2IMU7</accession>
<feature type="region of interest" description="Disordered" evidence="2">
    <location>
        <begin position="44"/>
        <end position="78"/>
    </location>
</feature>
<reference evidence="4" key="1">
    <citation type="submission" date="2020-06" db="EMBL/GenBank/DDBJ databases">
        <authorList>
            <person name="Li T."/>
            <person name="Hu X."/>
            <person name="Zhang T."/>
            <person name="Song X."/>
            <person name="Zhang H."/>
            <person name="Dai N."/>
            <person name="Sheng W."/>
            <person name="Hou X."/>
            <person name="Wei L."/>
        </authorList>
    </citation>
    <scope>NUCLEOTIDE SEQUENCE</scope>
    <source>
        <strain evidence="4">G01</strain>
        <tissue evidence="4">Leaf</tissue>
    </source>
</reference>
<sequence length="120" mass="12989">MLVQYEATNHKSAPTVLVCEASTSKVKSKRARCCRRKKRKGKVVAATASAKGAPTTTIGKGKGKGKVGGSRRSKENNDCMQCQGKGHWKRDCPQLHSNPSMFVIEVNMITNAASWVLDIG</sequence>
<reference evidence="4" key="2">
    <citation type="journal article" date="2024" name="Plant">
        <title>Genomic evolution and insights into agronomic trait innovations of Sesamum species.</title>
        <authorList>
            <person name="Miao H."/>
            <person name="Wang L."/>
            <person name="Qu L."/>
            <person name="Liu H."/>
            <person name="Sun Y."/>
            <person name="Le M."/>
            <person name="Wang Q."/>
            <person name="Wei S."/>
            <person name="Zheng Y."/>
            <person name="Lin W."/>
            <person name="Duan Y."/>
            <person name="Cao H."/>
            <person name="Xiong S."/>
            <person name="Wang X."/>
            <person name="Wei L."/>
            <person name="Li C."/>
            <person name="Ma Q."/>
            <person name="Ju M."/>
            <person name="Zhao R."/>
            <person name="Li G."/>
            <person name="Mu C."/>
            <person name="Tian Q."/>
            <person name="Mei H."/>
            <person name="Zhang T."/>
            <person name="Gao T."/>
            <person name="Zhang H."/>
        </authorList>
    </citation>
    <scope>NUCLEOTIDE SEQUENCE</scope>
    <source>
        <strain evidence="4">G01</strain>
    </source>
</reference>
<dbReference type="Gene3D" id="4.10.60.10">
    <property type="entry name" value="Zinc finger, CCHC-type"/>
    <property type="match status" value="1"/>
</dbReference>
<dbReference type="EMBL" id="JACGWK010001751">
    <property type="protein sequence ID" value="KAL0283108.1"/>
    <property type="molecule type" value="Genomic_DNA"/>
</dbReference>
<name>A0AAW2IMU7_9LAMI</name>
<organism evidence="4">
    <name type="scientific">Sesamum angustifolium</name>
    <dbReference type="NCBI Taxonomy" id="2727405"/>
    <lineage>
        <taxon>Eukaryota</taxon>
        <taxon>Viridiplantae</taxon>
        <taxon>Streptophyta</taxon>
        <taxon>Embryophyta</taxon>
        <taxon>Tracheophyta</taxon>
        <taxon>Spermatophyta</taxon>
        <taxon>Magnoliopsida</taxon>
        <taxon>eudicotyledons</taxon>
        <taxon>Gunneridae</taxon>
        <taxon>Pentapetalae</taxon>
        <taxon>asterids</taxon>
        <taxon>lamiids</taxon>
        <taxon>Lamiales</taxon>
        <taxon>Pedaliaceae</taxon>
        <taxon>Sesamum</taxon>
    </lineage>
</organism>
<evidence type="ECO:0000313" key="4">
    <source>
        <dbReference type="EMBL" id="KAL0283108.1"/>
    </source>
</evidence>
<dbReference type="InterPro" id="IPR001878">
    <property type="entry name" value="Znf_CCHC"/>
</dbReference>
<dbReference type="GO" id="GO:0003676">
    <property type="term" value="F:nucleic acid binding"/>
    <property type="evidence" value="ECO:0007669"/>
    <property type="project" value="InterPro"/>
</dbReference>